<dbReference type="EMBL" id="QXFV01000536">
    <property type="protein sequence ID" value="KAE9034789.1"/>
    <property type="molecule type" value="Genomic_DNA"/>
</dbReference>
<dbReference type="PANTHER" id="PTHR34409:SF1">
    <property type="entry name" value="MYB-LIKE DOMAIN-CONTAINING PROTEIN"/>
    <property type="match status" value="1"/>
</dbReference>
<evidence type="ECO:0000313" key="2">
    <source>
        <dbReference type="EMBL" id="KAE9034789.1"/>
    </source>
</evidence>
<dbReference type="Proteomes" id="UP000429607">
    <property type="component" value="Unassembled WGS sequence"/>
</dbReference>
<evidence type="ECO:0000256" key="1">
    <source>
        <dbReference type="SAM" id="MobiDB-lite"/>
    </source>
</evidence>
<organism evidence="2 3">
    <name type="scientific">Phytophthora rubi</name>
    <dbReference type="NCBI Taxonomy" id="129364"/>
    <lineage>
        <taxon>Eukaryota</taxon>
        <taxon>Sar</taxon>
        <taxon>Stramenopiles</taxon>
        <taxon>Oomycota</taxon>
        <taxon>Peronosporomycetes</taxon>
        <taxon>Peronosporales</taxon>
        <taxon>Peronosporaceae</taxon>
        <taxon>Phytophthora</taxon>
    </lineage>
</organism>
<feature type="region of interest" description="Disordered" evidence="1">
    <location>
        <begin position="179"/>
        <end position="256"/>
    </location>
</feature>
<sequence>MTKRQGSSNYTTSEMKCLLALVQSHLPASKRDWDPVAAAYNKRKEPRWKPRNAVSLTRKYRNMCLVSNKVETEPASTIRRVQTMMKKQKTPQTRAANLISAAVISGSTSVHAAAPTSLDVVSPSSVPSRSGVQESAGDEVRLYEWVEEGAEPHLDCEGSGIVTVSQRLQTLSKQLTTERGEAHRKHHQITQGISSLKVKTKSQDADSDVNDESSVSVELSEFVLSTETEDSESSSGDRDLTIPRTRSAGEFVGAHS</sequence>
<feature type="compositionally biased region" description="Low complexity" evidence="1">
    <location>
        <begin position="212"/>
        <end position="226"/>
    </location>
</feature>
<comment type="caution">
    <text evidence="2">The sequence shown here is derived from an EMBL/GenBank/DDBJ whole genome shotgun (WGS) entry which is preliminary data.</text>
</comment>
<gene>
    <name evidence="2" type="ORF">PR001_g9590</name>
</gene>
<proteinExistence type="predicted"/>
<accession>A0A6A3N0B3</accession>
<name>A0A6A3N0B3_9STRA</name>
<dbReference type="AlphaFoldDB" id="A0A6A3N0B3"/>
<evidence type="ECO:0000313" key="3">
    <source>
        <dbReference type="Proteomes" id="UP000429607"/>
    </source>
</evidence>
<dbReference type="PANTHER" id="PTHR34409">
    <property type="entry name" value="SET DOMAIN-CONTAINING PROTEIN"/>
    <property type="match status" value="1"/>
</dbReference>
<reference evidence="2 3" key="1">
    <citation type="submission" date="2018-09" db="EMBL/GenBank/DDBJ databases">
        <title>Genomic investigation of the strawberry pathogen Phytophthora fragariae indicates pathogenicity is determined by transcriptional variation in three key races.</title>
        <authorList>
            <person name="Adams T.M."/>
            <person name="Armitage A.D."/>
            <person name="Sobczyk M.K."/>
            <person name="Bates H.J."/>
            <person name="Dunwell J.M."/>
            <person name="Nellist C.F."/>
            <person name="Harrison R.J."/>
        </authorList>
    </citation>
    <scope>NUCLEOTIDE SEQUENCE [LARGE SCALE GENOMIC DNA]</scope>
    <source>
        <strain evidence="2 3">SCRP249</strain>
    </source>
</reference>
<protein>
    <submittedName>
        <fullName evidence="2">Uncharacterized protein</fullName>
    </submittedName>
</protein>